<dbReference type="KEGG" id="bpg:Bathy16g01440"/>
<dbReference type="GeneID" id="19011291"/>
<dbReference type="SUPFAM" id="SSF52768">
    <property type="entry name" value="Arginase/deacetylase"/>
    <property type="match status" value="1"/>
</dbReference>
<evidence type="ECO:0000259" key="2">
    <source>
        <dbReference type="Pfam" id="PF00850"/>
    </source>
</evidence>
<dbReference type="AlphaFoldDB" id="K8EQK2"/>
<keyword evidence="4" id="KW-1185">Reference proteome</keyword>
<dbReference type="EMBL" id="FO082263">
    <property type="protein sequence ID" value="CCO20224.1"/>
    <property type="molecule type" value="Genomic_DNA"/>
</dbReference>
<dbReference type="InterPro" id="IPR023696">
    <property type="entry name" value="Ureohydrolase_dom_sf"/>
</dbReference>
<evidence type="ECO:0000256" key="1">
    <source>
        <dbReference type="ARBA" id="ARBA00022801"/>
    </source>
</evidence>
<gene>
    <name evidence="3" type="ordered locus">Bathy16g01440</name>
</gene>
<dbReference type="Pfam" id="PF00850">
    <property type="entry name" value="Hist_deacetyl"/>
    <property type="match status" value="1"/>
</dbReference>
<dbReference type="PRINTS" id="PR01270">
    <property type="entry name" value="HDASUPER"/>
</dbReference>
<dbReference type="InterPro" id="IPR044150">
    <property type="entry name" value="HDAC_classIV"/>
</dbReference>
<dbReference type="Proteomes" id="UP000198341">
    <property type="component" value="Chromosome 16"/>
</dbReference>
<keyword evidence="1" id="KW-0378">Hydrolase</keyword>
<evidence type="ECO:0000313" key="4">
    <source>
        <dbReference type="Proteomes" id="UP000198341"/>
    </source>
</evidence>
<reference evidence="3 4" key="1">
    <citation type="submission" date="2011-10" db="EMBL/GenBank/DDBJ databases">
        <authorList>
            <person name="Genoscope - CEA"/>
        </authorList>
    </citation>
    <scope>NUCLEOTIDE SEQUENCE [LARGE SCALE GENOMIC DNA]</scope>
    <source>
        <strain evidence="3 4">RCC 1105</strain>
    </source>
</reference>
<dbReference type="CDD" id="cd09993">
    <property type="entry name" value="HDAC_classIV"/>
    <property type="match status" value="1"/>
</dbReference>
<dbReference type="OrthoDB" id="437693at2759"/>
<dbReference type="GO" id="GO:0004407">
    <property type="term" value="F:histone deacetylase activity"/>
    <property type="evidence" value="ECO:0007669"/>
    <property type="project" value="InterPro"/>
</dbReference>
<dbReference type="InterPro" id="IPR023801">
    <property type="entry name" value="His_deacetylse_dom"/>
</dbReference>
<dbReference type="InterPro" id="IPR000286">
    <property type="entry name" value="HDACs"/>
</dbReference>
<protein>
    <submittedName>
        <fullName evidence="3">Histone deacetylase superfamily protein</fullName>
    </submittedName>
</protein>
<evidence type="ECO:0000313" key="3">
    <source>
        <dbReference type="EMBL" id="CCO20224.1"/>
    </source>
</evidence>
<dbReference type="InterPro" id="IPR037138">
    <property type="entry name" value="His_deacetylse_dom_sf"/>
</dbReference>
<dbReference type="eggNOG" id="KOG1344">
    <property type="taxonomic scope" value="Eukaryota"/>
</dbReference>
<organism evidence="3 4">
    <name type="scientific">Bathycoccus prasinos</name>
    <dbReference type="NCBI Taxonomy" id="41875"/>
    <lineage>
        <taxon>Eukaryota</taxon>
        <taxon>Viridiplantae</taxon>
        <taxon>Chlorophyta</taxon>
        <taxon>Mamiellophyceae</taxon>
        <taxon>Mamiellales</taxon>
        <taxon>Bathycoccaceae</taxon>
        <taxon>Bathycoccus</taxon>
    </lineage>
</organism>
<dbReference type="PANTHER" id="PTHR10625:SF19">
    <property type="entry name" value="HISTONE DEACETYLASE 12"/>
    <property type="match status" value="1"/>
</dbReference>
<dbReference type="RefSeq" id="XP_007508607.1">
    <property type="nucleotide sequence ID" value="XM_007508545.1"/>
</dbReference>
<dbReference type="STRING" id="41875.K8EQK2"/>
<dbReference type="GO" id="GO:0016787">
    <property type="term" value="F:hydrolase activity"/>
    <property type="evidence" value="ECO:0007669"/>
    <property type="project" value="UniProtKB-KW"/>
</dbReference>
<accession>K8EQK2</accession>
<name>K8EQK2_9CHLO</name>
<feature type="domain" description="Histone deacetylase" evidence="2">
    <location>
        <begin position="23"/>
        <end position="288"/>
    </location>
</feature>
<dbReference type="PANTHER" id="PTHR10625">
    <property type="entry name" value="HISTONE DEACETYLASE HDAC1-RELATED"/>
    <property type="match status" value="1"/>
</dbReference>
<sequence>MEKYLLTREAIEKESPDFLKYSMRFSPTARKEDVLLVHDKEYVERVLTQKLTREEARTIGFPMSEQSDGYASKFLSEDETKRGEQHVTRSLASTGGTIKMTRDVLEHGFMWAGQLAGGTHHAFAGHGEGFCVFNDIACAVRVAQRDYEELFEGEDRNVLIVDLDVHQGNGTAKIFENDKNIITYSIHGDRNYPWKTRMLSDYDIALPDDCEDEEYLNALETSLPKVFEKHKPFLVYFQAGVDALKADSFGRLSMTREGLRRRNNLVLALCVEHDCKLVTTMGGGYAKPIERSIECHSDVFRIMALKHKAIMEERKYLEKMVT</sequence>
<dbReference type="GO" id="GO:0040029">
    <property type="term" value="P:epigenetic regulation of gene expression"/>
    <property type="evidence" value="ECO:0007669"/>
    <property type="project" value="TreeGrafter"/>
</dbReference>
<proteinExistence type="predicted"/>
<dbReference type="Gene3D" id="3.40.800.20">
    <property type="entry name" value="Histone deacetylase domain"/>
    <property type="match status" value="1"/>
</dbReference>